<dbReference type="Proteomes" id="UP000235392">
    <property type="component" value="Unassembled WGS sequence"/>
</dbReference>
<reference evidence="1 2" key="1">
    <citation type="submission" date="2017-11" db="EMBL/GenBank/DDBJ databases">
        <title>De novo assembly and phasing of dikaryotic genomes from two isolates of Puccinia coronata f. sp. avenae, the causal agent of oat crown rust.</title>
        <authorList>
            <person name="Miller M.E."/>
            <person name="Zhang Y."/>
            <person name="Omidvar V."/>
            <person name="Sperschneider J."/>
            <person name="Schwessinger B."/>
            <person name="Raley C."/>
            <person name="Palmer J.M."/>
            <person name="Garnica D."/>
            <person name="Upadhyaya N."/>
            <person name="Rathjen J."/>
            <person name="Taylor J.M."/>
            <person name="Park R.F."/>
            <person name="Dodds P.N."/>
            <person name="Hirsch C.D."/>
            <person name="Kianian S.F."/>
            <person name="Figueroa M."/>
        </authorList>
    </citation>
    <scope>NUCLEOTIDE SEQUENCE [LARGE SCALE GENOMIC DNA]</scope>
    <source>
        <strain evidence="1">12SD80</strain>
    </source>
</reference>
<protein>
    <submittedName>
        <fullName evidence="1">Uncharacterized protein</fullName>
    </submittedName>
</protein>
<sequence>ILKGIDSPVNGDGKSLAVKSNVAQGAGTLVEYKANHDIKNNQPKNALFGKFYEISLTK</sequence>
<evidence type="ECO:0000313" key="1">
    <source>
        <dbReference type="EMBL" id="PLW26182.1"/>
    </source>
</evidence>
<dbReference type="EMBL" id="PGCI01000479">
    <property type="protein sequence ID" value="PLW26182.1"/>
    <property type="molecule type" value="Genomic_DNA"/>
</dbReference>
<comment type="caution">
    <text evidence="1">The sequence shown here is derived from an EMBL/GenBank/DDBJ whole genome shotgun (WGS) entry which is preliminary data.</text>
</comment>
<evidence type="ECO:0000313" key="2">
    <source>
        <dbReference type="Proteomes" id="UP000235392"/>
    </source>
</evidence>
<organism evidence="1 2">
    <name type="scientific">Puccinia coronata f. sp. avenae</name>
    <dbReference type="NCBI Taxonomy" id="200324"/>
    <lineage>
        <taxon>Eukaryota</taxon>
        <taxon>Fungi</taxon>
        <taxon>Dikarya</taxon>
        <taxon>Basidiomycota</taxon>
        <taxon>Pucciniomycotina</taxon>
        <taxon>Pucciniomycetes</taxon>
        <taxon>Pucciniales</taxon>
        <taxon>Pucciniaceae</taxon>
        <taxon>Puccinia</taxon>
    </lineage>
</organism>
<feature type="non-terminal residue" evidence="1">
    <location>
        <position position="58"/>
    </location>
</feature>
<feature type="non-terminal residue" evidence="1">
    <location>
        <position position="1"/>
    </location>
</feature>
<gene>
    <name evidence="1" type="ORF">PCASD_19857</name>
</gene>
<proteinExistence type="predicted"/>
<name>A0A2N5TL17_9BASI</name>
<dbReference type="AlphaFoldDB" id="A0A2N5TL17"/>
<accession>A0A2N5TL17</accession>